<keyword evidence="3" id="KW-1185">Reference proteome</keyword>
<feature type="region of interest" description="Disordered" evidence="1">
    <location>
        <begin position="129"/>
        <end position="152"/>
    </location>
</feature>
<keyword evidence="2" id="KW-0969">Cilium</keyword>
<protein>
    <submittedName>
        <fullName evidence="2">Flagellar FliJ protein</fullName>
    </submittedName>
</protein>
<dbReference type="STRING" id="673521.SAMN05660991_01736"/>
<proteinExistence type="predicted"/>
<accession>A0A1H8SHY8</accession>
<gene>
    <name evidence="2" type="ORF">SAMN05660991_01736</name>
</gene>
<dbReference type="OrthoDB" id="5192377at2"/>
<name>A0A1H8SHY8_9ACTN</name>
<organism evidence="2 3">
    <name type="scientific">Trujillonella endophytica</name>
    <dbReference type="NCBI Taxonomy" id="673521"/>
    <lineage>
        <taxon>Bacteria</taxon>
        <taxon>Bacillati</taxon>
        <taxon>Actinomycetota</taxon>
        <taxon>Actinomycetes</taxon>
        <taxon>Geodermatophilales</taxon>
        <taxon>Geodermatophilaceae</taxon>
        <taxon>Trujillonella</taxon>
    </lineage>
</organism>
<reference evidence="3" key="1">
    <citation type="submission" date="2016-10" db="EMBL/GenBank/DDBJ databases">
        <authorList>
            <person name="Varghese N."/>
            <person name="Submissions S."/>
        </authorList>
    </citation>
    <scope>NUCLEOTIDE SEQUENCE [LARGE SCALE GENOMIC DNA]</scope>
    <source>
        <strain evidence="3">DSM 45413</strain>
    </source>
</reference>
<keyword evidence="2" id="KW-0966">Cell projection</keyword>
<evidence type="ECO:0000313" key="2">
    <source>
        <dbReference type="EMBL" id="SEO78292.1"/>
    </source>
</evidence>
<dbReference type="Proteomes" id="UP000198960">
    <property type="component" value="Unassembled WGS sequence"/>
</dbReference>
<keyword evidence="2" id="KW-0282">Flagellum</keyword>
<dbReference type="AlphaFoldDB" id="A0A1H8SHY8"/>
<evidence type="ECO:0000256" key="1">
    <source>
        <dbReference type="SAM" id="MobiDB-lite"/>
    </source>
</evidence>
<dbReference type="InterPro" id="IPR053716">
    <property type="entry name" value="Flag_assembly_chemotaxis_eff"/>
</dbReference>
<dbReference type="EMBL" id="FOEE01000004">
    <property type="protein sequence ID" value="SEO78292.1"/>
    <property type="molecule type" value="Genomic_DNA"/>
</dbReference>
<evidence type="ECO:0000313" key="3">
    <source>
        <dbReference type="Proteomes" id="UP000198960"/>
    </source>
</evidence>
<dbReference type="RefSeq" id="WP_091942139.1">
    <property type="nucleotide sequence ID" value="NZ_FOEE01000004.1"/>
</dbReference>
<dbReference type="Gene3D" id="1.10.287.1700">
    <property type="match status" value="1"/>
</dbReference>
<sequence length="152" mass="16379">MGKRQAFRLAPVLRVRQAAERAASLAHVEAQGAARAAERRAEEMAEALPTRAVTGSHSAQSFFAAMVASRAAAADVAAARSTAQASAEHAELLRSRWTAAAQETKALEKLRDRHELALRHAEDAAETRAVDDLVTGRHTRTTGEGEEESWRA</sequence>